<dbReference type="Proteomes" id="UP000674234">
    <property type="component" value="Unassembled WGS sequence"/>
</dbReference>
<evidence type="ECO:0000313" key="3">
    <source>
        <dbReference type="Proteomes" id="UP000674234"/>
    </source>
</evidence>
<organism evidence="2 3">
    <name type="scientific">Microbispora oryzae</name>
    <dbReference type="NCBI Taxonomy" id="2806554"/>
    <lineage>
        <taxon>Bacteria</taxon>
        <taxon>Bacillati</taxon>
        <taxon>Actinomycetota</taxon>
        <taxon>Actinomycetes</taxon>
        <taxon>Streptosporangiales</taxon>
        <taxon>Streptosporangiaceae</taxon>
        <taxon>Microbispora</taxon>
    </lineage>
</organism>
<evidence type="ECO:0000256" key="1">
    <source>
        <dbReference type="SAM" id="SignalP"/>
    </source>
</evidence>
<feature type="chain" id="PRO_5037507354" description="Lactococcin 972 family bacteriocin" evidence="1">
    <location>
        <begin position="31"/>
        <end position="117"/>
    </location>
</feature>
<accession>A0A940WG10</accession>
<dbReference type="AlphaFoldDB" id="A0A940WG10"/>
<comment type="caution">
    <text evidence="2">The sequence shown here is derived from an EMBL/GenBank/DDBJ whole genome shotgun (WGS) entry which is preliminary data.</text>
</comment>
<dbReference type="RefSeq" id="WP_210156236.1">
    <property type="nucleotide sequence ID" value="NZ_JAFCNB010000006.1"/>
</dbReference>
<name>A0A940WG10_9ACTN</name>
<protein>
    <recommendedName>
        <fullName evidence="4">Lactococcin 972 family bacteriocin</fullName>
    </recommendedName>
</protein>
<evidence type="ECO:0008006" key="4">
    <source>
        <dbReference type="Google" id="ProtNLM"/>
    </source>
</evidence>
<gene>
    <name evidence="2" type="ORF">JOL79_14150</name>
</gene>
<reference evidence="2" key="1">
    <citation type="submission" date="2021-02" db="EMBL/GenBank/DDBJ databases">
        <title>Draft genome sequence of Microbispora sp. RL4-1S isolated from rice leaves in Thailand.</title>
        <authorList>
            <person name="Muangham S."/>
            <person name="Duangmal K."/>
        </authorList>
    </citation>
    <scope>NUCLEOTIDE SEQUENCE</scope>
    <source>
        <strain evidence="2">RL4-1S</strain>
    </source>
</reference>
<keyword evidence="1" id="KW-0732">Signal</keyword>
<proteinExistence type="predicted"/>
<evidence type="ECO:0000313" key="2">
    <source>
        <dbReference type="EMBL" id="MBP2704959.1"/>
    </source>
</evidence>
<keyword evidence="3" id="KW-1185">Reference proteome</keyword>
<sequence length="117" mass="12416">MGLKSFARSAVVATAVAAAGVSIVAQPASAGTTLNYAGASGQFDNNPGNGAASWVWIWAGWDNSSARTEYQYYDGSTGAVWANTGQSNTANLGKDVWRIRVCVSRWDNTITWCSSWT</sequence>
<feature type="signal peptide" evidence="1">
    <location>
        <begin position="1"/>
        <end position="30"/>
    </location>
</feature>
<dbReference type="EMBL" id="JAFCNB010000006">
    <property type="protein sequence ID" value="MBP2704959.1"/>
    <property type="molecule type" value="Genomic_DNA"/>
</dbReference>